<feature type="region of interest" description="Disordered" evidence="6">
    <location>
        <begin position="452"/>
        <end position="543"/>
    </location>
</feature>
<organism evidence="7 8">
    <name type="scientific">Thielaviopsis punctulata</name>
    <dbReference type="NCBI Taxonomy" id="72032"/>
    <lineage>
        <taxon>Eukaryota</taxon>
        <taxon>Fungi</taxon>
        <taxon>Dikarya</taxon>
        <taxon>Ascomycota</taxon>
        <taxon>Pezizomycotina</taxon>
        <taxon>Sordariomycetes</taxon>
        <taxon>Hypocreomycetidae</taxon>
        <taxon>Microascales</taxon>
        <taxon>Ceratocystidaceae</taxon>
        <taxon>Thielaviopsis</taxon>
    </lineage>
</organism>
<keyword evidence="4" id="KW-0804">Transcription</keyword>
<accession>A0A0F4ZDR9</accession>
<proteinExistence type="inferred from homology"/>
<feature type="compositionally biased region" description="Low complexity" evidence="6">
    <location>
        <begin position="480"/>
        <end position="509"/>
    </location>
</feature>
<dbReference type="Proteomes" id="UP000033483">
    <property type="component" value="Unassembled WGS sequence"/>
</dbReference>
<keyword evidence="3" id="KW-0805">Transcription regulation</keyword>
<dbReference type="PANTHER" id="PTHR10019">
    <property type="entry name" value="SNF5"/>
    <property type="match status" value="1"/>
</dbReference>
<dbReference type="OrthoDB" id="515064at2759"/>
<evidence type="ECO:0000256" key="6">
    <source>
        <dbReference type="SAM" id="MobiDB-lite"/>
    </source>
</evidence>
<dbReference type="AlphaFoldDB" id="A0A0F4ZDR9"/>
<feature type="compositionally biased region" description="Pro residues" evidence="6">
    <location>
        <begin position="606"/>
        <end position="617"/>
    </location>
</feature>
<dbReference type="Pfam" id="PF04855">
    <property type="entry name" value="SNF5"/>
    <property type="match status" value="1"/>
</dbReference>
<evidence type="ECO:0000256" key="1">
    <source>
        <dbReference type="ARBA" id="ARBA00004123"/>
    </source>
</evidence>
<comment type="similarity">
    <text evidence="2">Belongs to the SNF5 family.</text>
</comment>
<evidence type="ECO:0000256" key="4">
    <source>
        <dbReference type="ARBA" id="ARBA00023163"/>
    </source>
</evidence>
<feature type="region of interest" description="Disordered" evidence="6">
    <location>
        <begin position="575"/>
        <end position="617"/>
    </location>
</feature>
<reference evidence="7 8" key="1">
    <citation type="submission" date="2015-03" db="EMBL/GenBank/DDBJ databases">
        <authorList>
            <person name="Radwan O."/>
            <person name="Al-Naeli F.A."/>
            <person name="Rendon G.A."/>
            <person name="Fields C."/>
        </authorList>
    </citation>
    <scope>NUCLEOTIDE SEQUENCE [LARGE SCALE GENOMIC DNA]</scope>
    <source>
        <strain evidence="7">CR-DP1</strain>
    </source>
</reference>
<dbReference type="EMBL" id="LAEV01001355">
    <property type="protein sequence ID" value="KKA28261.1"/>
    <property type="molecule type" value="Genomic_DNA"/>
</dbReference>
<dbReference type="GO" id="GO:0000228">
    <property type="term" value="C:nuclear chromosome"/>
    <property type="evidence" value="ECO:0007669"/>
    <property type="project" value="InterPro"/>
</dbReference>
<dbReference type="InterPro" id="IPR006939">
    <property type="entry name" value="SNF5"/>
</dbReference>
<gene>
    <name evidence="7" type="ORF">TD95_001850</name>
</gene>
<comment type="caution">
    <text evidence="7">The sequence shown here is derived from an EMBL/GenBank/DDBJ whole genome shotgun (WGS) entry which is preliminary data.</text>
</comment>
<sequence length="729" mass="80741">TNRSPSTSNFTYTTTYSSVCHAINISISAIMSVPSSQSQAEAADGSLAANATASADVTASDSSVPVRTKESFQQIMLEQYITRDWLASINLSQVGKKSQEDTSHAIEEVREYVRVRNDYRGSFTPGRLYGEGYQGYANGFTESMSHSRVIYPSQKPRPGKRITNAPKWKRKDMLKQAELHEELVPVRLEVEWEKIKLRDTFTWNLHDRLISPQLFAAQLVEDMGIKPPGAQPVYDQIIQQIHDQLEDYYPFAFLEDEPLDPELPYTAYKNDEMRVLIKLNITIGTHTLVDQFEWEMNNPLNSPEEFSANMARDLALPGEFKTAIAHCIREQTQLFTKSLYSIGHPFDGRPVEDADLVAAFLPSPLPSVFRPQQQAKEFAPYLYEMSEGDLDRNETIFSREQRRQKRSVNRRGGPQLPDLKERQRTIRTLVVSSVLPASAITIEESRLYKHATRVGRRRGPGAARADGDLSDSDDSDDSSPDSPAPGALGTMVTGGTARTRGMRGAASAAQQRMANLGRSETPEHHETTLSSRPGRRGHREIIEDDEPTSLIVTLRVAPAKLRALITGERVKVTPVPPPVAPGANEKPAKTGSGIPSGQIGRVRAPMPNPNGRPHTPPPAPDWLVSCLADLQKSYPHDSFEALMRYSAVNPDTEQQILPGQAAPENAVYMFLPRVRCKDCPGKLYTPGPSQTASNFEVHLKNRLHRDKVDARVGHATRPVGGPGTPSTGA</sequence>
<keyword evidence="8" id="KW-1185">Reference proteome</keyword>
<feature type="compositionally biased region" description="Acidic residues" evidence="6">
    <location>
        <begin position="468"/>
        <end position="479"/>
    </location>
</feature>
<name>A0A0F4ZDR9_9PEZI</name>
<evidence type="ECO:0000256" key="2">
    <source>
        <dbReference type="ARBA" id="ARBA00010239"/>
    </source>
</evidence>
<evidence type="ECO:0000313" key="8">
    <source>
        <dbReference type="Proteomes" id="UP000033483"/>
    </source>
</evidence>
<evidence type="ECO:0000256" key="3">
    <source>
        <dbReference type="ARBA" id="ARBA00023015"/>
    </source>
</evidence>
<evidence type="ECO:0000313" key="7">
    <source>
        <dbReference type="EMBL" id="KKA28261.1"/>
    </source>
</evidence>
<feature type="region of interest" description="Disordered" evidence="6">
    <location>
        <begin position="399"/>
        <end position="421"/>
    </location>
</feature>
<dbReference type="GO" id="GO:0006338">
    <property type="term" value="P:chromatin remodeling"/>
    <property type="evidence" value="ECO:0007669"/>
    <property type="project" value="InterPro"/>
</dbReference>
<keyword evidence="5" id="KW-0539">Nucleus</keyword>
<protein>
    <submittedName>
        <fullName evidence="7">Uncharacterized protein</fullName>
    </submittedName>
</protein>
<feature type="non-terminal residue" evidence="7">
    <location>
        <position position="1"/>
    </location>
</feature>
<evidence type="ECO:0000256" key="5">
    <source>
        <dbReference type="ARBA" id="ARBA00023242"/>
    </source>
</evidence>
<comment type="subcellular location">
    <subcellularLocation>
        <location evidence="1">Nucleus</location>
    </subcellularLocation>
</comment>